<evidence type="ECO:0000313" key="4">
    <source>
        <dbReference type="Proteomes" id="UP000292734"/>
    </source>
</evidence>
<reference evidence="3 4" key="1">
    <citation type="submission" date="2019-02" db="EMBL/GenBank/DDBJ databases">
        <authorList>
            <person name="Feng G."/>
        </authorList>
    </citation>
    <scope>NUCLEOTIDE SEQUENCE [LARGE SCALE GENOMIC DNA]</scope>
    <source>
        <strain evidence="3 4">DSM 26779</strain>
    </source>
</reference>
<evidence type="ECO:0000256" key="1">
    <source>
        <dbReference type="ARBA" id="ARBA00022801"/>
    </source>
</evidence>
<dbReference type="EMBL" id="SEOM01000004">
    <property type="protein sequence ID" value="RYM01568.1"/>
    <property type="molecule type" value="Genomic_DNA"/>
</dbReference>
<dbReference type="Gene3D" id="3.40.50.1820">
    <property type="entry name" value="alpha/beta hydrolase"/>
    <property type="match status" value="1"/>
</dbReference>
<dbReference type="PANTHER" id="PTHR43798">
    <property type="entry name" value="MONOACYLGLYCEROL LIPASE"/>
    <property type="match status" value="1"/>
</dbReference>
<dbReference type="GO" id="GO:0016787">
    <property type="term" value="F:hydrolase activity"/>
    <property type="evidence" value="ECO:0007669"/>
    <property type="project" value="UniProtKB-KW"/>
</dbReference>
<dbReference type="RefSeq" id="WP_129965523.1">
    <property type="nucleotide sequence ID" value="NZ_JACBZE010000005.1"/>
</dbReference>
<dbReference type="InterPro" id="IPR000639">
    <property type="entry name" value="Epox_hydrolase-like"/>
</dbReference>
<comment type="caution">
    <text evidence="3">The sequence shown here is derived from an EMBL/GenBank/DDBJ whole genome shotgun (WGS) entry which is preliminary data.</text>
</comment>
<proteinExistence type="predicted"/>
<dbReference type="InterPro" id="IPR029058">
    <property type="entry name" value="AB_hydrolase_fold"/>
</dbReference>
<dbReference type="GO" id="GO:0016020">
    <property type="term" value="C:membrane"/>
    <property type="evidence" value="ECO:0007669"/>
    <property type="project" value="TreeGrafter"/>
</dbReference>
<protein>
    <submittedName>
        <fullName evidence="3">Alpha/beta hydrolase</fullName>
    </submittedName>
</protein>
<dbReference type="Pfam" id="PF00561">
    <property type="entry name" value="Abhydrolase_1"/>
    <property type="match status" value="1"/>
</dbReference>
<name>A0A4Q4J698_9SPHN</name>
<dbReference type="InterPro" id="IPR000073">
    <property type="entry name" value="AB_hydrolase_1"/>
</dbReference>
<keyword evidence="1 3" id="KW-0378">Hydrolase</keyword>
<evidence type="ECO:0000259" key="2">
    <source>
        <dbReference type="Pfam" id="PF00561"/>
    </source>
</evidence>
<dbReference type="SUPFAM" id="SSF53474">
    <property type="entry name" value="alpha/beta-Hydrolases"/>
    <property type="match status" value="1"/>
</dbReference>
<accession>A0A4Q4J698</accession>
<dbReference type="Proteomes" id="UP000292734">
    <property type="component" value="Unassembled WGS sequence"/>
</dbReference>
<sequence>MTTPPANRQIHAASFEVRRTTVRDNAEIAYIREGVGGLPLLMLHGWPSTKRIFYRNIGPLAEAGFEVIAPDASGWGDSPPRADRWTDQVMAGRDSVALMEALGHERFVLAAFDQGTIVGLDLVNRFPERILRQVLWSGVVPFMWDVYAAAGIGGDMIEEVVAATDHILEHGNHADRLCAGLDTAEARRDYVKGFYTTRVWKAGRPATGIAGPGAFDEGMASFHAEPFGDARMFRDSLRWYETPLHPETFSEPPLLAQASDVETLFLLGAHDFTTANANTARRIAVAYRNLVGPFFVDGAGHFLSWECPRLFNNAVISFCRDLLAR</sequence>
<dbReference type="InterPro" id="IPR050266">
    <property type="entry name" value="AB_hydrolase_sf"/>
</dbReference>
<gene>
    <name evidence="3" type="ORF">EWH08_12905</name>
</gene>
<dbReference type="AlphaFoldDB" id="A0A4Q4J698"/>
<evidence type="ECO:0000313" key="3">
    <source>
        <dbReference type="EMBL" id="RYM01568.1"/>
    </source>
</evidence>
<organism evidence="3 4">
    <name type="scientific">Sphingobium indicum</name>
    <dbReference type="NCBI Taxonomy" id="332055"/>
    <lineage>
        <taxon>Bacteria</taxon>
        <taxon>Pseudomonadati</taxon>
        <taxon>Pseudomonadota</taxon>
        <taxon>Alphaproteobacteria</taxon>
        <taxon>Sphingomonadales</taxon>
        <taxon>Sphingomonadaceae</taxon>
        <taxon>Sphingobium</taxon>
    </lineage>
</organism>
<feature type="domain" description="AB hydrolase-1" evidence="2">
    <location>
        <begin position="39"/>
        <end position="306"/>
    </location>
</feature>
<dbReference type="PANTHER" id="PTHR43798:SF31">
    <property type="entry name" value="AB HYDROLASE SUPERFAMILY PROTEIN YCLE"/>
    <property type="match status" value="1"/>
</dbReference>
<dbReference type="PRINTS" id="PR00412">
    <property type="entry name" value="EPOXHYDRLASE"/>
</dbReference>